<feature type="compositionally biased region" description="Pro residues" evidence="1">
    <location>
        <begin position="278"/>
        <end position="287"/>
    </location>
</feature>
<evidence type="ECO:0000313" key="2">
    <source>
        <dbReference type="EMBL" id="KAL3853155.1"/>
    </source>
</evidence>
<sequence length="670" mass="76700">MAEMKNMLEDLNMQVLMEKWKGKQKNISIDSSKVSKGFKGSTVHDQNEKILVRHQIEMKHLLRNEDAAKMKANKDMKAMREEFESMLAYGFVYKAHSFKNYDQWKNEIRTKYKKNKKEDDASLPPKHPPSYRPLGSLRKSSKDTWASEDYLKLPRLPQKSLMEGSTVEKSDGKNNETGSRPISLDVNMSRPVFPRIELALGVSAKYSREIIENRNEFDPEAALSKDTYSSNLVELRPKSAALGLVDGFYKWKQEEMKQQMSQKPSSEPIRDSWRRVLPKPPTRPKPVFPGQCRTPYSLKKFYEKEVNSVMDMWSPEYQRKELVEKLKEKENNNQLHTFIQRSKSTVAILDEYKRYLDELNIQSSRPELDKETPMIIRQCTSFERDSRPKSQSRVGSFSTRISSAKTSTTNRSNLVLSGGVPVTDEEIGLAQREEEIQTQMGKLYKKLLNLQKPTTVPPPTPTTNLSKPTETTPTLKLAKLTESNLKLLSAKPPQGRRGKRPHPKSKRSAVISDKDSITTTFSMTTDSSIYDRFARSRPPSSIPARSLESLPIKKSDAPQTRMIQIAVKIPDPRQQSKPENEEIHEPTKGLPKSRKRTRPQINKTSTRSNEAKAVSIAREIKPMSEKTVEDTTNNTESVGETITEPEQGDEQPRPQTRVSFSENVELIYTF</sequence>
<feature type="region of interest" description="Disordered" evidence="1">
    <location>
        <begin position="490"/>
        <end position="516"/>
    </location>
</feature>
<dbReference type="Proteomes" id="UP001634394">
    <property type="component" value="Unassembled WGS sequence"/>
</dbReference>
<feature type="region of interest" description="Disordered" evidence="1">
    <location>
        <begin position="570"/>
        <end position="662"/>
    </location>
</feature>
<evidence type="ECO:0000313" key="3">
    <source>
        <dbReference type="Proteomes" id="UP001634394"/>
    </source>
</evidence>
<proteinExistence type="predicted"/>
<comment type="caution">
    <text evidence="2">The sequence shown here is derived from an EMBL/GenBank/DDBJ whole genome shotgun (WGS) entry which is preliminary data.</text>
</comment>
<feature type="region of interest" description="Disordered" evidence="1">
    <location>
        <begin position="161"/>
        <end position="183"/>
    </location>
</feature>
<accession>A0ABD3UVM0</accession>
<feature type="compositionally biased region" description="Polar residues" evidence="1">
    <location>
        <begin position="389"/>
        <end position="415"/>
    </location>
</feature>
<feature type="compositionally biased region" description="Polar residues" evidence="1">
    <location>
        <begin position="653"/>
        <end position="662"/>
    </location>
</feature>
<name>A0ABD3UVM0_SINWO</name>
<feature type="region of interest" description="Disordered" evidence="1">
    <location>
        <begin position="114"/>
        <end position="140"/>
    </location>
</feature>
<organism evidence="2 3">
    <name type="scientific">Sinanodonta woodiana</name>
    <name type="common">Chinese pond mussel</name>
    <name type="synonym">Anodonta woodiana</name>
    <dbReference type="NCBI Taxonomy" id="1069815"/>
    <lineage>
        <taxon>Eukaryota</taxon>
        <taxon>Metazoa</taxon>
        <taxon>Spiralia</taxon>
        <taxon>Lophotrochozoa</taxon>
        <taxon>Mollusca</taxon>
        <taxon>Bivalvia</taxon>
        <taxon>Autobranchia</taxon>
        <taxon>Heteroconchia</taxon>
        <taxon>Palaeoheterodonta</taxon>
        <taxon>Unionida</taxon>
        <taxon>Unionoidea</taxon>
        <taxon>Unionidae</taxon>
        <taxon>Unioninae</taxon>
        <taxon>Sinanodonta</taxon>
    </lineage>
</organism>
<feature type="compositionally biased region" description="Low complexity" evidence="1">
    <location>
        <begin position="536"/>
        <end position="546"/>
    </location>
</feature>
<evidence type="ECO:0000256" key="1">
    <source>
        <dbReference type="SAM" id="MobiDB-lite"/>
    </source>
</evidence>
<feature type="region of interest" description="Disordered" evidence="1">
    <location>
        <begin position="383"/>
        <end position="417"/>
    </location>
</feature>
<feature type="compositionally biased region" description="Polar residues" evidence="1">
    <location>
        <begin position="630"/>
        <end position="640"/>
    </location>
</feature>
<gene>
    <name evidence="2" type="ORF">ACJMK2_016721</name>
</gene>
<dbReference type="EMBL" id="JBJQND010000015">
    <property type="protein sequence ID" value="KAL3853155.1"/>
    <property type="molecule type" value="Genomic_DNA"/>
</dbReference>
<keyword evidence="3" id="KW-1185">Reference proteome</keyword>
<dbReference type="AlphaFoldDB" id="A0ABD3UVM0"/>
<feature type="compositionally biased region" description="Basic and acidic residues" evidence="1">
    <location>
        <begin position="570"/>
        <end position="587"/>
    </location>
</feature>
<protein>
    <submittedName>
        <fullName evidence="2">Uncharacterized protein</fullName>
    </submittedName>
</protein>
<reference evidence="2 3" key="1">
    <citation type="submission" date="2024-11" db="EMBL/GenBank/DDBJ databases">
        <title>Chromosome-level genome assembly of the freshwater bivalve Anodonta woodiana.</title>
        <authorList>
            <person name="Chen X."/>
        </authorList>
    </citation>
    <scope>NUCLEOTIDE SEQUENCE [LARGE SCALE GENOMIC DNA]</scope>
    <source>
        <strain evidence="2">MN2024</strain>
        <tissue evidence="2">Gills</tissue>
    </source>
</reference>
<feature type="region of interest" description="Disordered" evidence="1">
    <location>
        <begin position="451"/>
        <end position="472"/>
    </location>
</feature>
<feature type="compositionally biased region" description="Polar residues" evidence="1">
    <location>
        <begin position="599"/>
        <end position="608"/>
    </location>
</feature>
<feature type="region of interest" description="Disordered" evidence="1">
    <location>
        <begin position="257"/>
        <end position="289"/>
    </location>
</feature>
<feature type="compositionally biased region" description="Basic and acidic residues" evidence="1">
    <location>
        <begin position="618"/>
        <end position="629"/>
    </location>
</feature>
<feature type="compositionally biased region" description="Basic residues" evidence="1">
    <location>
        <begin position="494"/>
        <end position="507"/>
    </location>
</feature>
<feature type="region of interest" description="Disordered" evidence="1">
    <location>
        <begin position="534"/>
        <end position="558"/>
    </location>
</feature>